<feature type="region of interest" description="Disordered" evidence="1">
    <location>
        <begin position="695"/>
        <end position="719"/>
    </location>
</feature>
<feature type="region of interest" description="Disordered" evidence="1">
    <location>
        <begin position="494"/>
        <end position="513"/>
    </location>
</feature>
<proteinExistence type="predicted"/>
<dbReference type="OrthoDB" id="270318at2759"/>
<dbReference type="EMBL" id="KB445793">
    <property type="protein sequence ID" value="EMD39942.1"/>
    <property type="molecule type" value="Genomic_DNA"/>
</dbReference>
<organism evidence="2 3">
    <name type="scientific">Ceriporiopsis subvermispora (strain B)</name>
    <name type="common">White-rot fungus</name>
    <name type="synonym">Gelatoporia subvermispora</name>
    <dbReference type="NCBI Taxonomy" id="914234"/>
    <lineage>
        <taxon>Eukaryota</taxon>
        <taxon>Fungi</taxon>
        <taxon>Dikarya</taxon>
        <taxon>Basidiomycota</taxon>
        <taxon>Agaricomycotina</taxon>
        <taxon>Agaricomycetes</taxon>
        <taxon>Polyporales</taxon>
        <taxon>Gelatoporiaceae</taxon>
        <taxon>Gelatoporia</taxon>
    </lineage>
</organism>
<dbReference type="Proteomes" id="UP000016930">
    <property type="component" value="Unassembled WGS sequence"/>
</dbReference>
<sequence>MDRLCDEIIQLILNELNDPTNLSLVSKRYYEVMQDPYVRASYFLSRHGRIQAFYWALGRGRLMTNQVIDILLTSGAHLSRYLVQCAIHHYFRTQVTFIKTLWVRSIQLPVFTHFLVVASSIYGDIPRGKGEDDGTIFLTLLANSRFLTEQRSGKWELMRDVVEKYKFIPFCHKDPLMSQFPLVLAIEPRLLPYARANGFDMDCKHRDFVFRKMFEKPAVPHDGRVDEIVQNVQELSRLDSNMFLSRTVAAEICMEAKTNESAYAALKRLDKEGALRFELSGVVEELTKLFLNTRSIANSYTFNVLRELRADFPSQDPTVRLVLLLTVFLSEQAPYHGSLTATVRASPPLGDYARKCKDKLEGMNLNPVTRKDLYDVLLNPFTPDRCGGILQYGQIVLGMSDEKIEQLAKDVAMSCLEIGSKGKMLEQLVRYSPAVERALQAHIVSNYRLDVDDLPAHDDEKACSKYEAKLCRVVMSFTSYFNVMDLDVSMQAGTSPHGVGDMEDTESTERSDASVRVLPSIDDVEDLGRITQDTLSSMIRKDEVAPVGRRRRYFGTYPNYTDHAGKLTYPADFTDVGRWALLHFKPPSAVAAIFMNHAVVNGTITYIQMQNNMVSMRTPVTLKHFKLLARLGRAPEMVMYDAIEHGARFYFSEEDYLDPAELEGSYEGDSYQSRNNSVKPEVHSVLVQIVAPSVNSTQTQHHSEGRGVKRPRRSATTSIKSYAVPDSDDEVIMDEPDCVFVNDIVRNVSKKTEDLPLLRWVEHLTQLLRDEQKKYNDTKKRAQALAPAGTKVRVPKSEFLKSLASNLPRIRKMVQCYQHYNQGDDVPEATYIEGDDDEYIDRSTRSKRRRVGGSF</sequence>
<dbReference type="AlphaFoldDB" id="M2RNE3"/>
<evidence type="ECO:0000313" key="3">
    <source>
        <dbReference type="Proteomes" id="UP000016930"/>
    </source>
</evidence>
<keyword evidence="3" id="KW-1185">Reference proteome</keyword>
<name>M2RNE3_CERS8</name>
<protein>
    <submittedName>
        <fullName evidence="2">Uncharacterized protein</fullName>
    </submittedName>
</protein>
<dbReference type="HOGENOM" id="CLU_021749_0_0_1"/>
<evidence type="ECO:0000313" key="2">
    <source>
        <dbReference type="EMBL" id="EMD39942.1"/>
    </source>
</evidence>
<dbReference type="STRING" id="914234.M2RNE3"/>
<reference evidence="2 3" key="1">
    <citation type="journal article" date="2012" name="Proc. Natl. Acad. Sci. U.S.A.">
        <title>Comparative genomics of Ceriporiopsis subvermispora and Phanerochaete chrysosporium provide insight into selective ligninolysis.</title>
        <authorList>
            <person name="Fernandez-Fueyo E."/>
            <person name="Ruiz-Duenas F.J."/>
            <person name="Ferreira P."/>
            <person name="Floudas D."/>
            <person name="Hibbett D.S."/>
            <person name="Canessa P."/>
            <person name="Larrondo L.F."/>
            <person name="James T.Y."/>
            <person name="Seelenfreund D."/>
            <person name="Lobos S."/>
            <person name="Polanco R."/>
            <person name="Tello M."/>
            <person name="Honda Y."/>
            <person name="Watanabe T."/>
            <person name="Watanabe T."/>
            <person name="Ryu J.S."/>
            <person name="Kubicek C.P."/>
            <person name="Schmoll M."/>
            <person name="Gaskell J."/>
            <person name="Hammel K.E."/>
            <person name="St John F.J."/>
            <person name="Vanden Wymelenberg A."/>
            <person name="Sabat G."/>
            <person name="Splinter BonDurant S."/>
            <person name="Syed K."/>
            <person name="Yadav J.S."/>
            <person name="Doddapaneni H."/>
            <person name="Subramanian V."/>
            <person name="Lavin J.L."/>
            <person name="Oguiza J.A."/>
            <person name="Perez G."/>
            <person name="Pisabarro A.G."/>
            <person name="Ramirez L."/>
            <person name="Santoyo F."/>
            <person name="Master E."/>
            <person name="Coutinho P.M."/>
            <person name="Henrissat B."/>
            <person name="Lombard V."/>
            <person name="Magnuson J.K."/>
            <person name="Kuees U."/>
            <person name="Hori C."/>
            <person name="Igarashi K."/>
            <person name="Samejima M."/>
            <person name="Held B.W."/>
            <person name="Barry K.W."/>
            <person name="LaButti K.M."/>
            <person name="Lapidus A."/>
            <person name="Lindquist E.A."/>
            <person name="Lucas S.M."/>
            <person name="Riley R."/>
            <person name="Salamov A.A."/>
            <person name="Hoffmeister D."/>
            <person name="Schwenk D."/>
            <person name="Hadar Y."/>
            <person name="Yarden O."/>
            <person name="de Vries R.P."/>
            <person name="Wiebenga A."/>
            <person name="Stenlid J."/>
            <person name="Eastwood D."/>
            <person name="Grigoriev I.V."/>
            <person name="Berka R.M."/>
            <person name="Blanchette R.A."/>
            <person name="Kersten P."/>
            <person name="Martinez A.T."/>
            <person name="Vicuna R."/>
            <person name="Cullen D."/>
        </authorList>
    </citation>
    <scope>NUCLEOTIDE SEQUENCE [LARGE SCALE GENOMIC DNA]</scope>
    <source>
        <strain evidence="2 3">B</strain>
    </source>
</reference>
<evidence type="ECO:0000256" key="1">
    <source>
        <dbReference type="SAM" id="MobiDB-lite"/>
    </source>
</evidence>
<gene>
    <name evidence="2" type="ORF">CERSUDRAFT_81259</name>
</gene>
<accession>M2RNE3</accession>